<organism evidence="1 2">
    <name type="scientific">Pseudomonas fulva</name>
    <dbReference type="NCBI Taxonomy" id="47880"/>
    <lineage>
        <taxon>Bacteria</taxon>
        <taxon>Pseudomonadati</taxon>
        <taxon>Pseudomonadota</taxon>
        <taxon>Gammaproteobacteria</taxon>
        <taxon>Pseudomonadales</taxon>
        <taxon>Pseudomonadaceae</taxon>
        <taxon>Pseudomonas</taxon>
    </lineage>
</organism>
<reference evidence="1 2" key="1">
    <citation type="submission" date="2020-11" db="EMBL/GenBank/DDBJ databases">
        <title>Pseudomonas fulva producing VIM-24.</title>
        <authorList>
            <person name="Liu S."/>
        </authorList>
    </citation>
    <scope>NUCLEOTIDE SEQUENCE [LARGE SCALE GENOMIC DNA]</scope>
    <source>
        <strain evidence="1 2">ZDHY414</strain>
    </source>
</reference>
<name>A0A7S9LAP2_9PSED</name>
<proteinExistence type="predicted"/>
<dbReference type="AlphaFoldDB" id="A0A7S9LAP2"/>
<dbReference type="RefSeq" id="WP_196110597.1">
    <property type="nucleotide sequence ID" value="NZ_CP064943.1"/>
</dbReference>
<evidence type="ECO:0000313" key="1">
    <source>
        <dbReference type="EMBL" id="QPH50671.1"/>
    </source>
</evidence>
<gene>
    <name evidence="1" type="ORF">IZU98_08225</name>
</gene>
<accession>A0A7S9LAP2</accession>
<dbReference type="EMBL" id="CP064946">
    <property type="protein sequence ID" value="QPH50671.1"/>
    <property type="molecule type" value="Genomic_DNA"/>
</dbReference>
<evidence type="ECO:0000313" key="2">
    <source>
        <dbReference type="Proteomes" id="UP000594430"/>
    </source>
</evidence>
<dbReference type="Proteomes" id="UP000594430">
    <property type="component" value="Chromosome"/>
</dbReference>
<protein>
    <submittedName>
        <fullName evidence="1">Uncharacterized protein</fullName>
    </submittedName>
</protein>
<sequence>MSEMNLTVGSHIYEAGVRHVNNEIFIEGIIYGIVDGEPVDGDRMTTHRLRKAWVEDMGIGLLDSQGNRYCVIDYDEMQEFVAQNLHLLFGLAYLGGRSV</sequence>